<dbReference type="Pfam" id="PF17782">
    <property type="entry name" value="WHD_DprA"/>
    <property type="match status" value="1"/>
</dbReference>
<name>A0A370CIS1_9COXI</name>
<dbReference type="InterPro" id="IPR003488">
    <property type="entry name" value="DprA"/>
</dbReference>
<dbReference type="Proteomes" id="UP000226429">
    <property type="component" value="Unassembled WGS sequence"/>
</dbReference>
<dbReference type="PANTHER" id="PTHR43022">
    <property type="entry name" value="PROTEIN SMF"/>
    <property type="match status" value="1"/>
</dbReference>
<dbReference type="Gene3D" id="3.40.50.450">
    <property type="match status" value="1"/>
</dbReference>
<evidence type="ECO:0000259" key="3">
    <source>
        <dbReference type="Pfam" id="PF17782"/>
    </source>
</evidence>
<dbReference type="GO" id="GO:0009294">
    <property type="term" value="P:DNA-mediated transformation"/>
    <property type="evidence" value="ECO:0007669"/>
    <property type="project" value="InterPro"/>
</dbReference>
<dbReference type="AlphaFoldDB" id="A0A370CIS1"/>
<reference evidence="4 5" key="1">
    <citation type="journal article" date="2017" name="Int. J. Syst. Evol. Microbiol.">
        <title>Aquarickettsiella crustaci n. gen. n. sp. (Gammaproteobacteria: Legionellales: Coxiellaceae); a bacterial pathogen of the freshwater crustacean: Gammarus fossarum (Malacostraca: Amphipoda).</title>
        <authorList>
            <person name="Bojko J."/>
            <person name="Dunn A.M."/>
            <person name="Stebbing P.D."/>
            <person name="Van Aerle R."/>
            <person name="Bacela-Spychalska K."/>
            <person name="Bean T.P."/>
            <person name="Stentiford G.D."/>
        </authorList>
    </citation>
    <scope>NUCLEOTIDE SEQUENCE [LARGE SCALE GENOMIC DNA]</scope>
    <source>
        <strain evidence="4">RA15029</strain>
    </source>
</reference>
<dbReference type="NCBIfam" id="TIGR00732">
    <property type="entry name" value="dprA"/>
    <property type="match status" value="1"/>
</dbReference>
<organism evidence="4 5">
    <name type="scientific">Candidatus Aquirickettsiella gammari</name>
    <dbReference type="NCBI Taxonomy" id="2016198"/>
    <lineage>
        <taxon>Bacteria</taxon>
        <taxon>Pseudomonadati</taxon>
        <taxon>Pseudomonadota</taxon>
        <taxon>Gammaproteobacteria</taxon>
        <taxon>Legionellales</taxon>
        <taxon>Coxiellaceae</taxon>
        <taxon>Candidatus Aquirickettsiella</taxon>
    </lineage>
</organism>
<dbReference type="InterPro" id="IPR041614">
    <property type="entry name" value="DprA_WH"/>
</dbReference>
<dbReference type="EMBL" id="NMOS02000005">
    <property type="protein sequence ID" value="RDH40683.1"/>
    <property type="molecule type" value="Genomic_DNA"/>
</dbReference>
<protein>
    <submittedName>
        <fullName evidence="4">DNA-protecting protein DprA</fullName>
    </submittedName>
</protein>
<dbReference type="InterPro" id="IPR010994">
    <property type="entry name" value="RuvA_2-like"/>
</dbReference>
<dbReference type="Pfam" id="PF02481">
    <property type="entry name" value="DNA_processg_A"/>
    <property type="match status" value="1"/>
</dbReference>
<evidence type="ECO:0000256" key="1">
    <source>
        <dbReference type="ARBA" id="ARBA00006525"/>
    </source>
</evidence>
<proteinExistence type="inferred from homology"/>
<gene>
    <name evidence="4" type="primary">dprA</name>
    <name evidence="4" type="ORF">CFE62_002690</name>
</gene>
<dbReference type="InterPro" id="IPR036388">
    <property type="entry name" value="WH-like_DNA-bd_sf"/>
</dbReference>
<dbReference type="PANTHER" id="PTHR43022:SF1">
    <property type="entry name" value="PROTEIN SMF"/>
    <property type="match status" value="1"/>
</dbReference>
<dbReference type="SUPFAM" id="SSF102405">
    <property type="entry name" value="MCP/YpsA-like"/>
    <property type="match status" value="1"/>
</dbReference>
<feature type="domain" description="Smf/DprA SLOG" evidence="2">
    <location>
        <begin position="83"/>
        <end position="289"/>
    </location>
</feature>
<dbReference type="Gene3D" id="1.10.10.10">
    <property type="entry name" value="Winged helix-like DNA-binding domain superfamily/Winged helix DNA-binding domain"/>
    <property type="match status" value="1"/>
</dbReference>
<evidence type="ECO:0000313" key="5">
    <source>
        <dbReference type="Proteomes" id="UP000226429"/>
    </source>
</evidence>
<reference evidence="4 5" key="2">
    <citation type="journal article" date="2018" name="J. Invertebr. Pathol.">
        <title>'Candidatus Aquirickettsiella gammari' (Gammaproteobacteria: Legionellales: Coxiellaceae): A bacterial pathogen of the freshwater crustacean Gammarus fossarum (Malacostraca: Amphipoda).</title>
        <authorList>
            <person name="Bojko J."/>
            <person name="Dunn A.M."/>
            <person name="Stebbing P.D."/>
            <person name="van Aerle R."/>
            <person name="Bacela-Spychalska K."/>
            <person name="Bean T.P."/>
            <person name="Urrutia A."/>
            <person name="Stentiford G.D."/>
        </authorList>
    </citation>
    <scope>NUCLEOTIDE SEQUENCE [LARGE SCALE GENOMIC DNA]</scope>
    <source>
        <strain evidence="4">RA15029</strain>
    </source>
</reference>
<keyword evidence="5" id="KW-1185">Reference proteome</keyword>
<dbReference type="InterPro" id="IPR057666">
    <property type="entry name" value="DrpA_SLOG"/>
</dbReference>
<sequence>MDTTLDELRYWLALYTIPRCGLTTVLTLLKTFSTPKEILLASREALLNAGASASLINYLHHPDWKSVELCLRWLEKPQRYILPWGDTRYPMLLREIPYPPLILFVTGELSVLQQRQLAIVGARYPSPTGLEIAYQFANELSERGFAITSGLARGIDGAAHQGALAANGTTIAVLGSGLDNIYPNCHQSLAQTILKKGGVLLSEFFPCSLPKAAHFPRRNRIISGLSLGVIVIEASLKSGSLITAAYALEQGREVFALPGSIRNSLSQGCHALLKEGATLIENCEDVVQGLSFLSNPISKRMVGNKALFDKSTKKLASTVKQGHEFIGHNKGQGRLLNKTDELNPAQRLDIATLDSQDIKLVECLGFETTSVDTLIARTGLRVDKLLARLLTLELQGYISVVPGGYVRK</sequence>
<feature type="domain" description="DprA winged helix" evidence="3">
    <location>
        <begin position="350"/>
        <end position="404"/>
    </location>
</feature>
<dbReference type="SUPFAM" id="SSF47781">
    <property type="entry name" value="RuvA domain 2-like"/>
    <property type="match status" value="1"/>
</dbReference>
<evidence type="ECO:0000259" key="2">
    <source>
        <dbReference type="Pfam" id="PF02481"/>
    </source>
</evidence>
<evidence type="ECO:0000313" key="4">
    <source>
        <dbReference type="EMBL" id="RDH40683.1"/>
    </source>
</evidence>
<comment type="similarity">
    <text evidence="1">Belongs to the DprA/Smf family.</text>
</comment>
<accession>A0A370CIS1</accession>
<comment type="caution">
    <text evidence="4">The sequence shown here is derived from an EMBL/GenBank/DDBJ whole genome shotgun (WGS) entry which is preliminary data.</text>
</comment>